<dbReference type="Gene3D" id="1.10.150.450">
    <property type="match status" value="1"/>
</dbReference>
<dbReference type="InterPro" id="IPR052791">
    <property type="entry name" value="SSM1_domain"/>
</dbReference>
<reference evidence="1 2" key="1">
    <citation type="submission" date="2024-04" db="EMBL/GenBank/DDBJ databases">
        <title>Symmetric and asymmetric DNA N6-adenine methylation regulates different biological responses in Mucorales.</title>
        <authorList>
            <consortium name="Lawrence Berkeley National Laboratory"/>
            <person name="Lax C."/>
            <person name="Mondo S.J."/>
            <person name="Osorio-Concepcion M."/>
            <person name="Muszewska A."/>
            <person name="Corrochano-Luque M."/>
            <person name="Gutierrez G."/>
            <person name="Riley R."/>
            <person name="Lipzen A."/>
            <person name="Guo J."/>
            <person name="Hundley H."/>
            <person name="Amirebrahimi M."/>
            <person name="Ng V."/>
            <person name="Lorenzo-Gutierrez D."/>
            <person name="Binder U."/>
            <person name="Yang J."/>
            <person name="Song Y."/>
            <person name="Canovas D."/>
            <person name="Navarro E."/>
            <person name="Freitag M."/>
            <person name="Gabaldon T."/>
            <person name="Grigoriev I.V."/>
            <person name="Corrochano L.M."/>
            <person name="Nicolas F.E."/>
            <person name="Garre V."/>
        </authorList>
    </citation>
    <scope>NUCLEOTIDE SEQUENCE [LARGE SCALE GENOMIC DNA]</scope>
    <source>
        <strain evidence="1 2">L51</strain>
    </source>
</reference>
<dbReference type="SFLD" id="SFLDG01132">
    <property type="entry name" value="C1.5.3:_5'-Nucleotidase_Like"/>
    <property type="match status" value="1"/>
</dbReference>
<dbReference type="Proteomes" id="UP001448207">
    <property type="component" value="Unassembled WGS sequence"/>
</dbReference>
<evidence type="ECO:0000313" key="1">
    <source>
        <dbReference type="EMBL" id="KAL0097878.1"/>
    </source>
</evidence>
<dbReference type="NCBIfam" id="TIGR01509">
    <property type="entry name" value="HAD-SF-IA-v3"/>
    <property type="match status" value="1"/>
</dbReference>
<proteinExistence type="predicted"/>
<dbReference type="PANTHER" id="PTHR47438:SF1">
    <property type="entry name" value="PHOSPHATE METABOLISM PROTEIN 8-RELATED"/>
    <property type="match status" value="1"/>
</dbReference>
<dbReference type="SFLD" id="SFLDG01129">
    <property type="entry name" value="C1.5:_HAD__Beta-PGM__Phosphata"/>
    <property type="match status" value="1"/>
</dbReference>
<dbReference type="InterPro" id="IPR023214">
    <property type="entry name" value="HAD_sf"/>
</dbReference>
<keyword evidence="2" id="KW-1185">Reference proteome</keyword>
<organism evidence="1 2">
    <name type="scientific">Phycomyces blakesleeanus</name>
    <dbReference type="NCBI Taxonomy" id="4837"/>
    <lineage>
        <taxon>Eukaryota</taxon>
        <taxon>Fungi</taxon>
        <taxon>Fungi incertae sedis</taxon>
        <taxon>Mucoromycota</taxon>
        <taxon>Mucoromycotina</taxon>
        <taxon>Mucoromycetes</taxon>
        <taxon>Mucorales</taxon>
        <taxon>Phycomycetaceae</taxon>
        <taxon>Phycomyces</taxon>
    </lineage>
</organism>
<gene>
    <name evidence="1" type="ORF">J3Q64DRAFT_1077524</name>
</gene>
<name>A0ABR3BGD5_PHYBL</name>
<dbReference type="Gene3D" id="3.40.50.1000">
    <property type="entry name" value="HAD superfamily/HAD-like"/>
    <property type="match status" value="1"/>
</dbReference>
<accession>A0ABR3BGD5</accession>
<dbReference type="InterPro" id="IPR006439">
    <property type="entry name" value="HAD-SF_hydro_IA"/>
</dbReference>
<dbReference type="SUPFAM" id="SSF56784">
    <property type="entry name" value="HAD-like"/>
    <property type="match status" value="1"/>
</dbReference>
<dbReference type="InterPro" id="IPR010237">
    <property type="entry name" value="Pyr-5-nucltdase"/>
</dbReference>
<dbReference type="SFLD" id="SFLDS00003">
    <property type="entry name" value="Haloacid_Dehalogenase"/>
    <property type="match status" value="1"/>
</dbReference>
<sequence length="217" mass="25096">MSEQPVFFFDCDNCLYHKNYGIQAMMRERIVQYFERMGFPQEEARTLRERYFLDYGLSLRGLIKHHQIDAVEYDKQVDGTLPLEDVLKPDPELRDMIHGLKIRKWVFTNAYLPHAERCLKIMGLSDEFEGITYANYKDPDFDCKPELASFKRAMKEAGISDPSLCYLVDDSGANIDAAKALGWTTVHVADDPATSNHGDYQIDDIHSLHKVLPDLWK</sequence>
<comment type="caution">
    <text evidence="1">The sequence shown here is derived from an EMBL/GenBank/DDBJ whole genome shotgun (WGS) entry which is preliminary data.</text>
</comment>
<dbReference type="InterPro" id="IPR036412">
    <property type="entry name" value="HAD-like_sf"/>
</dbReference>
<dbReference type="PANTHER" id="PTHR47438">
    <property type="entry name" value="PHOSPHATE METABOLISM PROTEIN 8-RELATED"/>
    <property type="match status" value="1"/>
</dbReference>
<evidence type="ECO:0000313" key="2">
    <source>
        <dbReference type="Proteomes" id="UP001448207"/>
    </source>
</evidence>
<dbReference type="NCBIfam" id="TIGR01993">
    <property type="entry name" value="Pyr-5-nucltdase"/>
    <property type="match status" value="1"/>
</dbReference>
<dbReference type="EMBL" id="JBCLYO010000001">
    <property type="protein sequence ID" value="KAL0097878.1"/>
    <property type="molecule type" value="Genomic_DNA"/>
</dbReference>
<dbReference type="Pfam" id="PF00702">
    <property type="entry name" value="Hydrolase"/>
    <property type="match status" value="1"/>
</dbReference>
<protein>
    <submittedName>
        <fullName evidence="1">Pyrimidine 5'-nucleotidase</fullName>
    </submittedName>
</protein>